<dbReference type="EMBL" id="CANTFM010000897">
    <property type="protein sequence ID" value="CAI5731369.1"/>
    <property type="molecule type" value="Genomic_DNA"/>
</dbReference>
<comment type="caution">
    <text evidence="2">The sequence shown here is derived from an EMBL/GenBank/DDBJ whole genome shotgun (WGS) entry which is preliminary data.</text>
</comment>
<name>A0AAV0U3P2_9STRA</name>
<accession>A0AAV0U3P2</accession>
<evidence type="ECO:0000313" key="2">
    <source>
        <dbReference type="EMBL" id="CAI5731369.1"/>
    </source>
</evidence>
<dbReference type="Proteomes" id="UP001162029">
    <property type="component" value="Unassembled WGS sequence"/>
</dbReference>
<feature type="region of interest" description="Disordered" evidence="1">
    <location>
        <begin position="1"/>
        <end position="36"/>
    </location>
</feature>
<evidence type="ECO:0000256" key="1">
    <source>
        <dbReference type="SAM" id="MobiDB-lite"/>
    </source>
</evidence>
<gene>
    <name evidence="2" type="ORF">PDE001_LOCUS4784</name>
</gene>
<sequence length="88" mass="9666">MMKEVLQAPSEMLSSVDRAESAAGRESPLKPALEPHVRSDISRVSTIVDTHILPSVLQHQLQASSGVRNRDPARELCVKKSIEPVRVV</sequence>
<proteinExistence type="predicted"/>
<evidence type="ECO:0000313" key="3">
    <source>
        <dbReference type="Proteomes" id="UP001162029"/>
    </source>
</evidence>
<dbReference type="AlphaFoldDB" id="A0AAV0U3P2"/>
<reference evidence="2" key="1">
    <citation type="submission" date="2022-12" db="EMBL/GenBank/DDBJ databases">
        <authorList>
            <person name="Webb A."/>
        </authorList>
    </citation>
    <scope>NUCLEOTIDE SEQUENCE</scope>
    <source>
        <strain evidence="2">Pd1</strain>
    </source>
</reference>
<organism evidence="2 3">
    <name type="scientific">Peronospora destructor</name>
    <dbReference type="NCBI Taxonomy" id="86335"/>
    <lineage>
        <taxon>Eukaryota</taxon>
        <taxon>Sar</taxon>
        <taxon>Stramenopiles</taxon>
        <taxon>Oomycota</taxon>
        <taxon>Peronosporomycetes</taxon>
        <taxon>Peronosporales</taxon>
        <taxon>Peronosporaceae</taxon>
        <taxon>Peronospora</taxon>
    </lineage>
</organism>
<keyword evidence="3" id="KW-1185">Reference proteome</keyword>
<protein>
    <submittedName>
        <fullName evidence="2">Uncharacterized protein</fullName>
    </submittedName>
</protein>